<accession>A0A9E8MM34</accession>
<dbReference type="RefSeq" id="WP_267782058.1">
    <property type="nucleotide sequence ID" value="NZ_CP113089.1"/>
</dbReference>
<dbReference type="Gene3D" id="3.40.50.300">
    <property type="entry name" value="P-loop containing nucleotide triphosphate hydrolases"/>
    <property type="match status" value="1"/>
</dbReference>
<dbReference type="InterPro" id="IPR031157">
    <property type="entry name" value="G_TR_CS"/>
</dbReference>
<dbReference type="InterPro" id="IPR004548">
    <property type="entry name" value="PrfC"/>
</dbReference>
<dbReference type="HAMAP" id="MF_00072">
    <property type="entry name" value="Rel_fac_3"/>
    <property type="match status" value="1"/>
</dbReference>
<dbReference type="Pfam" id="PF00009">
    <property type="entry name" value="GTP_EFTU"/>
    <property type="match status" value="1"/>
</dbReference>
<dbReference type="PROSITE" id="PS00301">
    <property type="entry name" value="G_TR_1"/>
    <property type="match status" value="1"/>
</dbReference>
<evidence type="ECO:0000256" key="2">
    <source>
        <dbReference type="ARBA" id="ARBA00009978"/>
    </source>
</evidence>
<feature type="domain" description="Tr-type G" evidence="9">
    <location>
        <begin position="13"/>
        <end position="281"/>
    </location>
</feature>
<evidence type="ECO:0000256" key="8">
    <source>
        <dbReference type="NCBIfam" id="TIGR00503"/>
    </source>
</evidence>
<dbReference type="NCBIfam" id="TIGR00231">
    <property type="entry name" value="small_GTP"/>
    <property type="match status" value="1"/>
</dbReference>
<dbReference type="GO" id="GO:0016150">
    <property type="term" value="F:translation release factor activity, codon nonspecific"/>
    <property type="evidence" value="ECO:0007669"/>
    <property type="project" value="TreeGrafter"/>
</dbReference>
<dbReference type="AlphaFoldDB" id="A0A9E8MM34"/>
<dbReference type="EMBL" id="CP113089">
    <property type="protein sequence ID" value="WAB82155.1"/>
    <property type="molecule type" value="Genomic_DNA"/>
</dbReference>
<dbReference type="NCBIfam" id="TIGR00503">
    <property type="entry name" value="prfC"/>
    <property type="match status" value="1"/>
</dbReference>
<evidence type="ECO:0000256" key="1">
    <source>
        <dbReference type="ARBA" id="ARBA00004496"/>
    </source>
</evidence>
<keyword evidence="3 7" id="KW-0963">Cytoplasm</keyword>
<dbReference type="PANTHER" id="PTHR43556">
    <property type="entry name" value="PEPTIDE CHAIN RELEASE FACTOR RF3"/>
    <property type="match status" value="1"/>
</dbReference>
<dbReference type="InterPro" id="IPR038467">
    <property type="entry name" value="RF3_dom_3_sf"/>
</dbReference>
<dbReference type="SUPFAM" id="SSF54980">
    <property type="entry name" value="EF-G C-terminal domain-like"/>
    <property type="match status" value="1"/>
</dbReference>
<keyword evidence="6 7" id="KW-0342">GTP-binding</keyword>
<dbReference type="GO" id="GO:0005829">
    <property type="term" value="C:cytosol"/>
    <property type="evidence" value="ECO:0007669"/>
    <property type="project" value="TreeGrafter"/>
</dbReference>
<dbReference type="Gene3D" id="2.40.30.10">
    <property type="entry name" value="Translation factors"/>
    <property type="match status" value="1"/>
</dbReference>
<dbReference type="InterPro" id="IPR027417">
    <property type="entry name" value="P-loop_NTPase"/>
</dbReference>
<dbReference type="SUPFAM" id="SSF50447">
    <property type="entry name" value="Translation proteins"/>
    <property type="match status" value="1"/>
</dbReference>
<evidence type="ECO:0000256" key="6">
    <source>
        <dbReference type="ARBA" id="ARBA00023134"/>
    </source>
</evidence>
<dbReference type="InterPro" id="IPR000795">
    <property type="entry name" value="T_Tr_GTP-bd_dom"/>
</dbReference>
<name>A0A9E8MM34_9MICO</name>
<dbReference type="GO" id="GO:0006449">
    <property type="term" value="P:regulation of translational termination"/>
    <property type="evidence" value="ECO:0007669"/>
    <property type="project" value="UniProtKB-UniRule"/>
</dbReference>
<dbReference type="Pfam" id="PF22042">
    <property type="entry name" value="EF-G_D2"/>
    <property type="match status" value="1"/>
</dbReference>
<keyword evidence="11" id="KW-1185">Reference proteome</keyword>
<dbReference type="KEGG" id="mdb:OVN18_03875"/>
<dbReference type="SUPFAM" id="SSF52540">
    <property type="entry name" value="P-loop containing nucleoside triphosphate hydrolases"/>
    <property type="match status" value="1"/>
</dbReference>
<evidence type="ECO:0000313" key="11">
    <source>
        <dbReference type="Proteomes" id="UP001164706"/>
    </source>
</evidence>
<comment type="similarity">
    <text evidence="2 7">Belongs to the TRAFAC class translation factor GTPase superfamily. Classic translation factor GTPase family. PrfC subfamily.</text>
</comment>
<dbReference type="InterPro" id="IPR005225">
    <property type="entry name" value="Small_GTP-bd"/>
</dbReference>
<evidence type="ECO:0000256" key="4">
    <source>
        <dbReference type="ARBA" id="ARBA00022741"/>
    </source>
</evidence>
<protein>
    <recommendedName>
        <fullName evidence="7 8">Peptide chain release factor 3</fullName>
        <shortName evidence="7">RF-3</shortName>
    </recommendedName>
</protein>
<dbReference type="GO" id="GO:0003924">
    <property type="term" value="F:GTPase activity"/>
    <property type="evidence" value="ECO:0007669"/>
    <property type="project" value="InterPro"/>
</dbReference>
<dbReference type="GO" id="GO:0005525">
    <property type="term" value="F:GTP binding"/>
    <property type="evidence" value="ECO:0007669"/>
    <property type="project" value="UniProtKB-UniRule"/>
</dbReference>
<keyword evidence="5 7" id="KW-0648">Protein biosynthesis</keyword>
<dbReference type="PROSITE" id="PS51722">
    <property type="entry name" value="G_TR_2"/>
    <property type="match status" value="1"/>
</dbReference>
<dbReference type="InterPro" id="IPR035647">
    <property type="entry name" value="EFG_III/V"/>
</dbReference>
<dbReference type="Pfam" id="PF16658">
    <property type="entry name" value="RF3_C"/>
    <property type="match status" value="1"/>
</dbReference>
<comment type="function">
    <text evidence="7">Increases the formation of ribosomal termination complexes and stimulates activities of RF-1 and RF-2. It binds guanine nucleotides and has strong preference for UGA stop codons. It may interact directly with the ribosome. The stimulation of RF-1 and RF-2 is significantly reduced by GTP and GDP, but not by GMP.</text>
</comment>
<evidence type="ECO:0000313" key="10">
    <source>
        <dbReference type="EMBL" id="WAB82155.1"/>
    </source>
</evidence>
<dbReference type="InterPro" id="IPR032090">
    <property type="entry name" value="RF3_C"/>
</dbReference>
<evidence type="ECO:0000259" key="9">
    <source>
        <dbReference type="PROSITE" id="PS51722"/>
    </source>
</evidence>
<dbReference type="PRINTS" id="PR00315">
    <property type="entry name" value="ELONGATNFCT"/>
</dbReference>
<evidence type="ECO:0000256" key="7">
    <source>
        <dbReference type="HAMAP-Rule" id="MF_00072"/>
    </source>
</evidence>
<dbReference type="InterPro" id="IPR009000">
    <property type="entry name" value="Transl_B-barrel_sf"/>
</dbReference>
<evidence type="ECO:0000256" key="3">
    <source>
        <dbReference type="ARBA" id="ARBA00022490"/>
    </source>
</evidence>
<proteinExistence type="inferred from homology"/>
<reference evidence="10" key="1">
    <citation type="submission" date="2022-11" db="EMBL/GenBank/DDBJ databases">
        <title>Description of Microcella daejonensis nov. sp, isolated from riverside soil.</title>
        <authorList>
            <person name="Molina K.M."/>
            <person name="Kim S.B."/>
        </authorList>
    </citation>
    <scope>NUCLEOTIDE SEQUENCE</scope>
    <source>
        <strain evidence="10">MMS21-STM12</strain>
    </source>
</reference>
<comment type="caution">
    <text evidence="7">Lacks conserved residue(s) required for the propagation of feature annotation.</text>
</comment>
<dbReference type="NCBIfam" id="NF001964">
    <property type="entry name" value="PRK00741.1"/>
    <property type="match status" value="1"/>
</dbReference>
<dbReference type="PANTHER" id="PTHR43556:SF2">
    <property type="entry name" value="PEPTIDE CHAIN RELEASE FACTOR RF3"/>
    <property type="match status" value="1"/>
</dbReference>
<evidence type="ECO:0000256" key="5">
    <source>
        <dbReference type="ARBA" id="ARBA00022917"/>
    </source>
</evidence>
<dbReference type="GO" id="GO:0016149">
    <property type="term" value="F:translation release factor activity, codon specific"/>
    <property type="evidence" value="ECO:0007669"/>
    <property type="project" value="UniProtKB-UniRule"/>
</dbReference>
<dbReference type="Proteomes" id="UP001164706">
    <property type="component" value="Chromosome"/>
</dbReference>
<gene>
    <name evidence="7" type="primary">prfC</name>
    <name evidence="10" type="ORF">OVN18_03875</name>
</gene>
<keyword evidence="4 7" id="KW-0547">Nucleotide-binding</keyword>
<sequence length="532" mass="58169">MSAITPTVAEHAARRRTVAVISHPDAGKSTLTEALLLHARAITEAGAVHGKRGRQGTVSDWMSMEKERGISISSAAIQFAYGDTIINLVDTPGHSDFSEDTYRVLSAVDAAIMLVDAAKGLETQTMKLFEVCRRRGIPIITMINKWDRPGRAALDLMDEIRDRTGMLPTPLTWPVGDPGHFEGLLDVPSGRMLRFTRSDGGARVAEWQTLEPAEAEASSGAAWVSARDESELLGLDGYRHDSETFQLGITTPVIFGAAVHNIGVHSLLEILADEAPAAMPRIDVDGEARPVDADFSAYVFKVQSGLDTAHRDRIAFIRVCSGRFERGMTVTHARTGRPFATKYAHQLFGQDREVVDEAFPGDIVGLVNATMLRPGDTLHSGPGVQFPALPVFTPEHFRLVRAVDVSKHKQFRSGLESLDQEGVVQVLRSTRRGDQSPVLGAVGPLQFEVFADRMQHDFNAPVKFEPLPYEAVMRTDEASAEALDRQRECEVVRRADGVLLALLSTPWRAKMIARTDPDLTLEPLDDGAVALV</sequence>
<comment type="subcellular location">
    <subcellularLocation>
        <location evidence="1 7">Cytoplasm</location>
    </subcellularLocation>
</comment>
<organism evidence="10 11">
    <name type="scientific">Microcella daejeonensis</name>
    <dbReference type="NCBI Taxonomy" id="2994971"/>
    <lineage>
        <taxon>Bacteria</taxon>
        <taxon>Bacillati</taxon>
        <taxon>Actinomycetota</taxon>
        <taxon>Actinomycetes</taxon>
        <taxon>Micrococcales</taxon>
        <taxon>Microbacteriaceae</taxon>
        <taxon>Microcella</taxon>
    </lineage>
</organism>
<feature type="binding site" evidence="7">
    <location>
        <begin position="90"/>
        <end position="94"/>
    </location>
    <ligand>
        <name>GTP</name>
        <dbReference type="ChEBI" id="CHEBI:37565"/>
    </ligand>
</feature>
<dbReference type="Gene3D" id="3.30.70.3280">
    <property type="entry name" value="Peptide chain release factor 3, domain III"/>
    <property type="match status" value="1"/>
</dbReference>
<dbReference type="InterPro" id="IPR053905">
    <property type="entry name" value="EF-G-like_DII"/>
</dbReference>